<reference evidence="1" key="1">
    <citation type="submission" date="2022-08" db="UniProtKB">
        <authorList>
            <consortium name="EnsemblMetazoa"/>
        </authorList>
    </citation>
    <scope>IDENTIFICATION</scope>
    <source>
        <strain evidence="1">EBRO</strain>
    </source>
</reference>
<name>A0A182JEJ7_ANOAO</name>
<dbReference type="EnsemblMetazoa" id="AATE016596-RA">
    <property type="protein sequence ID" value="AATE016596-PA.1"/>
    <property type="gene ID" value="AATE016596"/>
</dbReference>
<accession>A0A182JEJ7</accession>
<dbReference type="VEuPathDB" id="VectorBase:AATE016596"/>
<sequence>MTINRIAPLRYCLFDACESVAAYQHAVQLGMAMCKPNVIVLQAPLGSCCVALSWGSAGANTSTPVSPTGWGAPPWLPPIASGGNLPARSPLSPSSSGEPASSGSALISGASSSASSPSSSSAAANLATAADGTAVSGASSARCRRCGCNNDMPLISISFVAGGILRLPPSSLAPATTLPSAVVLSIRRSLPEDAFFFFSCCRCCCWRSMSWRLAPTPPKAVTSDGPSFWMDFSARLALLPRFRRASFAGSFACFEL</sequence>
<organism evidence="1">
    <name type="scientific">Anopheles atroparvus</name>
    <name type="common">European mosquito</name>
    <dbReference type="NCBI Taxonomy" id="41427"/>
    <lineage>
        <taxon>Eukaryota</taxon>
        <taxon>Metazoa</taxon>
        <taxon>Ecdysozoa</taxon>
        <taxon>Arthropoda</taxon>
        <taxon>Hexapoda</taxon>
        <taxon>Insecta</taxon>
        <taxon>Pterygota</taxon>
        <taxon>Neoptera</taxon>
        <taxon>Endopterygota</taxon>
        <taxon>Diptera</taxon>
        <taxon>Nematocera</taxon>
        <taxon>Culicoidea</taxon>
        <taxon>Culicidae</taxon>
        <taxon>Anophelinae</taxon>
        <taxon>Anopheles</taxon>
    </lineage>
</organism>
<proteinExistence type="predicted"/>
<evidence type="ECO:0000313" key="1">
    <source>
        <dbReference type="EnsemblMetazoa" id="AATE016596-PA.1"/>
    </source>
</evidence>
<protein>
    <submittedName>
        <fullName evidence="1">Uncharacterized protein</fullName>
    </submittedName>
</protein>
<dbReference type="AlphaFoldDB" id="A0A182JEJ7"/>